<sequence length="72" mass="8510">MEKKYHLAKLQFENKNNKQLGEITRTSSISSSSSSSSSSLMNYYDDDNHMYQVQYNEIYLKKNYKQQSTNIE</sequence>
<reference evidence="2" key="2">
    <citation type="journal article" date="2022" name="Res Sq">
        <title>Comparative Genomics Reveals Insights into the Divergent Evolution of Astigmatic Mites and Household Pest Adaptations.</title>
        <authorList>
            <person name="Xiong Q."/>
            <person name="Wan A.T.-Y."/>
            <person name="Liu X.-Y."/>
            <person name="Fung C.S.-H."/>
            <person name="Xiao X."/>
            <person name="Malainual N."/>
            <person name="Hou J."/>
            <person name="Wang L."/>
            <person name="Wang M."/>
            <person name="Yang K."/>
            <person name="Cui Y."/>
            <person name="Leung E."/>
            <person name="Nong W."/>
            <person name="Shin S.-K."/>
            <person name="Au S."/>
            <person name="Jeong K.Y."/>
            <person name="Chew F.T."/>
            <person name="Hui J."/>
            <person name="Leung T.F."/>
            <person name="Tungtrongchitr A."/>
            <person name="Zhong N."/>
            <person name="Liu Z."/>
            <person name="Tsui S."/>
        </authorList>
    </citation>
    <scope>NUCLEOTIDE SEQUENCE</scope>
    <source>
        <strain evidence="2">Derf</strain>
        <tissue evidence="2">Whole organism</tissue>
    </source>
</reference>
<protein>
    <submittedName>
        <fullName evidence="2">Uncharacterized protein</fullName>
    </submittedName>
</protein>
<dbReference type="AlphaFoldDB" id="A0A922HRC2"/>
<gene>
    <name evidence="2" type="ORF">DERF_013518</name>
</gene>
<accession>A0A922HRC2</accession>
<dbReference type="Proteomes" id="UP000790347">
    <property type="component" value="Unassembled WGS sequence"/>
</dbReference>
<feature type="compositionally biased region" description="Low complexity" evidence="1">
    <location>
        <begin position="27"/>
        <end position="39"/>
    </location>
</feature>
<name>A0A922HRC2_DERFA</name>
<dbReference type="EMBL" id="ASGP02000007">
    <property type="protein sequence ID" value="KAH9497539.1"/>
    <property type="molecule type" value="Genomic_DNA"/>
</dbReference>
<evidence type="ECO:0000313" key="2">
    <source>
        <dbReference type="EMBL" id="KAH9497539.1"/>
    </source>
</evidence>
<reference evidence="2" key="1">
    <citation type="submission" date="2013-05" db="EMBL/GenBank/DDBJ databases">
        <authorList>
            <person name="Yim A.K.Y."/>
            <person name="Chan T.F."/>
            <person name="Ji K.M."/>
            <person name="Liu X.Y."/>
            <person name="Zhou J.W."/>
            <person name="Li R.Q."/>
            <person name="Yang K.Y."/>
            <person name="Li J."/>
            <person name="Li M."/>
            <person name="Law P.T.W."/>
            <person name="Wu Y.L."/>
            <person name="Cai Z.L."/>
            <person name="Qin H."/>
            <person name="Bao Y."/>
            <person name="Leung R.K.K."/>
            <person name="Ng P.K.S."/>
            <person name="Zou J."/>
            <person name="Zhong X.J."/>
            <person name="Ran P.X."/>
            <person name="Zhong N.S."/>
            <person name="Liu Z.G."/>
            <person name="Tsui S.K.W."/>
        </authorList>
    </citation>
    <scope>NUCLEOTIDE SEQUENCE</scope>
    <source>
        <strain evidence="2">Derf</strain>
        <tissue evidence="2">Whole organism</tissue>
    </source>
</reference>
<organism evidence="2 3">
    <name type="scientific">Dermatophagoides farinae</name>
    <name type="common">American house dust mite</name>
    <dbReference type="NCBI Taxonomy" id="6954"/>
    <lineage>
        <taxon>Eukaryota</taxon>
        <taxon>Metazoa</taxon>
        <taxon>Ecdysozoa</taxon>
        <taxon>Arthropoda</taxon>
        <taxon>Chelicerata</taxon>
        <taxon>Arachnida</taxon>
        <taxon>Acari</taxon>
        <taxon>Acariformes</taxon>
        <taxon>Sarcoptiformes</taxon>
        <taxon>Astigmata</taxon>
        <taxon>Psoroptidia</taxon>
        <taxon>Analgoidea</taxon>
        <taxon>Pyroglyphidae</taxon>
        <taxon>Dermatophagoidinae</taxon>
        <taxon>Dermatophagoides</taxon>
    </lineage>
</organism>
<feature type="region of interest" description="Disordered" evidence="1">
    <location>
        <begin position="19"/>
        <end position="40"/>
    </location>
</feature>
<evidence type="ECO:0000256" key="1">
    <source>
        <dbReference type="SAM" id="MobiDB-lite"/>
    </source>
</evidence>
<evidence type="ECO:0000313" key="3">
    <source>
        <dbReference type="Proteomes" id="UP000790347"/>
    </source>
</evidence>
<keyword evidence="3" id="KW-1185">Reference proteome</keyword>
<proteinExistence type="predicted"/>
<comment type="caution">
    <text evidence="2">The sequence shown here is derived from an EMBL/GenBank/DDBJ whole genome shotgun (WGS) entry which is preliminary data.</text>
</comment>